<evidence type="ECO:0000313" key="1">
    <source>
        <dbReference type="EMBL" id="MBR0795667.1"/>
    </source>
</evidence>
<evidence type="ECO:0000313" key="2">
    <source>
        <dbReference type="Proteomes" id="UP001315278"/>
    </source>
</evidence>
<proteinExistence type="predicted"/>
<comment type="caution">
    <text evidence="1">The sequence shown here is derived from an EMBL/GenBank/DDBJ whole genome shotgun (WGS) entry which is preliminary data.</text>
</comment>
<dbReference type="EMBL" id="JAFCJH010000007">
    <property type="protein sequence ID" value="MBR0795667.1"/>
    <property type="molecule type" value="Genomic_DNA"/>
</dbReference>
<accession>A0ABS5FFV4</accession>
<reference evidence="2" key="1">
    <citation type="journal article" date="2021" name="ISME J.">
        <title>Evolutionary origin and ecological implication of a unique nif island in free-living Bradyrhizobium lineages.</title>
        <authorList>
            <person name="Tao J."/>
        </authorList>
    </citation>
    <scope>NUCLEOTIDE SEQUENCE [LARGE SCALE GENOMIC DNA]</scope>
    <source>
        <strain evidence="2">SZCCT0434</strain>
    </source>
</reference>
<dbReference type="RefSeq" id="WP_212492410.1">
    <property type="nucleotide sequence ID" value="NZ_JAFCJH010000007.1"/>
</dbReference>
<sequence length="100" mass="11667">MPPDEKKSDSLAHLLEELAAIEHHRWGHWQAYVHASGARQPDGSLVLPAPLVERWERQIRTAYSELSEAEKESDREQVRKYLPLVERWLKNKVEDGERDA</sequence>
<protein>
    <submittedName>
        <fullName evidence="1">Uncharacterized protein</fullName>
    </submittedName>
</protein>
<name>A0ABS5FFV4_9BRAD</name>
<dbReference type="Proteomes" id="UP001315278">
    <property type="component" value="Unassembled WGS sequence"/>
</dbReference>
<organism evidence="1 2">
    <name type="scientific">Bradyrhizobium jicamae</name>
    <dbReference type="NCBI Taxonomy" id="280332"/>
    <lineage>
        <taxon>Bacteria</taxon>
        <taxon>Pseudomonadati</taxon>
        <taxon>Pseudomonadota</taxon>
        <taxon>Alphaproteobacteria</taxon>
        <taxon>Hyphomicrobiales</taxon>
        <taxon>Nitrobacteraceae</taxon>
        <taxon>Bradyrhizobium</taxon>
    </lineage>
</organism>
<keyword evidence="2" id="KW-1185">Reference proteome</keyword>
<gene>
    <name evidence="1" type="ORF">JQ615_09735</name>
</gene>